<dbReference type="CDD" id="cd16282">
    <property type="entry name" value="metallo-hydrolase-like_MBL-fold"/>
    <property type="match status" value="1"/>
</dbReference>
<dbReference type="Gene3D" id="3.60.15.10">
    <property type="entry name" value="Ribonuclease Z/Hydroxyacylglutathione hydrolase-like"/>
    <property type="match status" value="1"/>
</dbReference>
<dbReference type="InterPro" id="IPR050855">
    <property type="entry name" value="NDM-1-like"/>
</dbReference>
<sequence length="291" mass="30145">MTEIVEIADGVLVASPRAAAPGTSNSTLLLRYGSATVVDTMLVPSLATVLVAELARRRTTARIVVNTHPHIDHVGGNAAFADALIVADPTTAHSVARMATQKSLFMRLYPEHADEFARMEIVPPDGRTAGLMPRFDGCEVLFAGPAHTPGDLAVWVPDTRTLIAGDLCFNEVTPLALPGHASIAGWIAALDRLLALDPVAVVPGHGPAGSSAVLESTRAYLVAVRTVAAAAAQEGIDIAAAADDAAFAPFADWSQGRRTELNLRVAFAELTGDTSVLPAGIPAASGGGRRP</sequence>
<comment type="caution">
    <text evidence="2">The sequence shown here is derived from an EMBL/GenBank/DDBJ whole genome shotgun (WGS) entry which is preliminary data.</text>
</comment>
<dbReference type="InterPro" id="IPR001279">
    <property type="entry name" value="Metallo-B-lactamas"/>
</dbReference>
<accession>A0A318KB46</accession>
<protein>
    <submittedName>
        <fullName evidence="2">Cyclase</fullName>
    </submittedName>
</protein>
<dbReference type="SMART" id="SM00849">
    <property type="entry name" value="Lactamase_B"/>
    <property type="match status" value="1"/>
</dbReference>
<dbReference type="InterPro" id="IPR036866">
    <property type="entry name" value="RibonucZ/Hydroxyglut_hydro"/>
</dbReference>
<dbReference type="Pfam" id="PF00753">
    <property type="entry name" value="Lactamase_B"/>
    <property type="match status" value="1"/>
</dbReference>
<dbReference type="PANTHER" id="PTHR42951:SF4">
    <property type="entry name" value="ACYL-COENZYME A THIOESTERASE MBLAC2"/>
    <property type="match status" value="1"/>
</dbReference>
<name>A0A318KB46_9NOCA</name>
<dbReference type="SUPFAM" id="SSF56281">
    <property type="entry name" value="Metallo-hydrolase/oxidoreductase"/>
    <property type="match status" value="1"/>
</dbReference>
<keyword evidence="3" id="KW-1185">Reference proteome</keyword>
<dbReference type="RefSeq" id="WP_051186291.1">
    <property type="nucleotide sequence ID" value="NZ_QJKF01000001.1"/>
</dbReference>
<organism evidence="2 3">
    <name type="scientific">Nocardia tenerifensis</name>
    <dbReference type="NCBI Taxonomy" id="228006"/>
    <lineage>
        <taxon>Bacteria</taxon>
        <taxon>Bacillati</taxon>
        <taxon>Actinomycetota</taxon>
        <taxon>Actinomycetes</taxon>
        <taxon>Mycobacteriales</taxon>
        <taxon>Nocardiaceae</taxon>
        <taxon>Nocardia</taxon>
    </lineage>
</organism>
<dbReference type="Proteomes" id="UP000247569">
    <property type="component" value="Unassembled WGS sequence"/>
</dbReference>
<dbReference type="OrthoDB" id="2971563at2"/>
<evidence type="ECO:0000313" key="3">
    <source>
        <dbReference type="Proteomes" id="UP000247569"/>
    </source>
</evidence>
<proteinExistence type="predicted"/>
<dbReference type="PANTHER" id="PTHR42951">
    <property type="entry name" value="METALLO-BETA-LACTAMASE DOMAIN-CONTAINING"/>
    <property type="match status" value="1"/>
</dbReference>
<dbReference type="AlphaFoldDB" id="A0A318KB46"/>
<evidence type="ECO:0000313" key="2">
    <source>
        <dbReference type="EMBL" id="PXX71558.1"/>
    </source>
</evidence>
<evidence type="ECO:0000259" key="1">
    <source>
        <dbReference type="SMART" id="SM00849"/>
    </source>
</evidence>
<reference evidence="2 3" key="1">
    <citation type="submission" date="2018-05" db="EMBL/GenBank/DDBJ databases">
        <title>Genomic Encyclopedia of Type Strains, Phase IV (KMG-IV): sequencing the most valuable type-strain genomes for metagenomic binning, comparative biology and taxonomic classification.</title>
        <authorList>
            <person name="Goeker M."/>
        </authorList>
    </citation>
    <scope>NUCLEOTIDE SEQUENCE [LARGE SCALE GENOMIC DNA]</scope>
    <source>
        <strain evidence="2 3">DSM 44704</strain>
    </source>
</reference>
<dbReference type="EMBL" id="QJKF01000001">
    <property type="protein sequence ID" value="PXX71558.1"/>
    <property type="molecule type" value="Genomic_DNA"/>
</dbReference>
<feature type="domain" description="Metallo-beta-lactamase" evidence="1">
    <location>
        <begin position="23"/>
        <end position="205"/>
    </location>
</feature>
<gene>
    <name evidence="2" type="ORF">DFR70_101992</name>
</gene>